<sequence length="198" mass="21746">MALSLRKHQLILEAAVAAFLDNGYSSTSMDEVARRAGVSKRTVYRHFASKADLFEAIAHQAFAQFKAAYETGFEPGRPIQEQLGAIARTEGALFTSERFMRLGAVLWAETYRDPDLAARVPRFQDDSDALAGFMADAMAAGVLRKADPRRASSHFKALLKAEGFWPHLVRGEVVPTDKMAVIEAEAVALFLSHYGPEG</sequence>
<evidence type="ECO:0000256" key="2">
    <source>
        <dbReference type="PROSITE-ProRule" id="PRU00335"/>
    </source>
</evidence>
<dbReference type="Pfam" id="PF14246">
    <property type="entry name" value="TetR_C_7"/>
    <property type="match status" value="1"/>
</dbReference>
<dbReference type="Gene3D" id="1.10.357.10">
    <property type="entry name" value="Tetracycline Repressor, domain 2"/>
    <property type="match status" value="1"/>
</dbReference>
<dbReference type="Gene3D" id="1.10.10.60">
    <property type="entry name" value="Homeodomain-like"/>
    <property type="match status" value="1"/>
</dbReference>
<dbReference type="RefSeq" id="WP_377351954.1">
    <property type="nucleotide sequence ID" value="NZ_JBHTLQ010000001.1"/>
</dbReference>
<dbReference type="InterPro" id="IPR023772">
    <property type="entry name" value="DNA-bd_HTH_TetR-type_CS"/>
</dbReference>
<dbReference type="InterPro" id="IPR050109">
    <property type="entry name" value="HTH-type_TetR-like_transc_reg"/>
</dbReference>
<comment type="caution">
    <text evidence="4">The sequence shown here is derived from an EMBL/GenBank/DDBJ whole genome shotgun (WGS) entry which is preliminary data.</text>
</comment>
<feature type="domain" description="HTH tetR-type" evidence="3">
    <location>
        <begin position="5"/>
        <end position="65"/>
    </location>
</feature>
<keyword evidence="1 2" id="KW-0238">DNA-binding</keyword>
<dbReference type="EMBL" id="JBHTLQ010000001">
    <property type="protein sequence ID" value="MFD1189008.1"/>
    <property type="molecule type" value="Genomic_DNA"/>
</dbReference>
<dbReference type="InterPro" id="IPR001647">
    <property type="entry name" value="HTH_TetR"/>
</dbReference>
<proteinExistence type="predicted"/>
<evidence type="ECO:0000313" key="5">
    <source>
        <dbReference type="Proteomes" id="UP001597216"/>
    </source>
</evidence>
<feature type="DNA-binding region" description="H-T-H motif" evidence="2">
    <location>
        <begin position="28"/>
        <end position="47"/>
    </location>
</feature>
<dbReference type="PANTHER" id="PTHR30055">
    <property type="entry name" value="HTH-TYPE TRANSCRIPTIONAL REGULATOR RUTR"/>
    <property type="match status" value="1"/>
</dbReference>
<dbReference type="Proteomes" id="UP001597216">
    <property type="component" value="Unassembled WGS sequence"/>
</dbReference>
<evidence type="ECO:0000259" key="3">
    <source>
        <dbReference type="PROSITE" id="PS50977"/>
    </source>
</evidence>
<dbReference type="SUPFAM" id="SSF48498">
    <property type="entry name" value="Tetracyclin repressor-like, C-terminal domain"/>
    <property type="match status" value="1"/>
</dbReference>
<reference evidence="5" key="1">
    <citation type="journal article" date="2019" name="Int. J. Syst. Evol. Microbiol.">
        <title>The Global Catalogue of Microorganisms (GCM) 10K type strain sequencing project: providing services to taxonomists for standard genome sequencing and annotation.</title>
        <authorList>
            <consortium name="The Broad Institute Genomics Platform"/>
            <consortium name="The Broad Institute Genome Sequencing Center for Infectious Disease"/>
            <person name="Wu L."/>
            <person name="Ma J."/>
        </authorList>
    </citation>
    <scope>NUCLEOTIDE SEQUENCE [LARGE SCALE GENOMIC DNA]</scope>
    <source>
        <strain evidence="5">CCUG 55074</strain>
    </source>
</reference>
<evidence type="ECO:0000313" key="4">
    <source>
        <dbReference type="EMBL" id="MFD1189008.1"/>
    </source>
</evidence>
<keyword evidence="5" id="KW-1185">Reference proteome</keyword>
<accession>A0ABW3SWS1</accession>
<dbReference type="PROSITE" id="PS01081">
    <property type="entry name" value="HTH_TETR_1"/>
    <property type="match status" value="1"/>
</dbReference>
<evidence type="ECO:0000256" key="1">
    <source>
        <dbReference type="ARBA" id="ARBA00023125"/>
    </source>
</evidence>
<dbReference type="Pfam" id="PF00440">
    <property type="entry name" value="TetR_N"/>
    <property type="match status" value="1"/>
</dbReference>
<dbReference type="PROSITE" id="PS50977">
    <property type="entry name" value="HTH_TETR_2"/>
    <property type="match status" value="1"/>
</dbReference>
<dbReference type="SUPFAM" id="SSF46689">
    <property type="entry name" value="Homeodomain-like"/>
    <property type="match status" value="1"/>
</dbReference>
<gene>
    <name evidence="4" type="ORF">ACFQ27_00325</name>
</gene>
<dbReference type="PANTHER" id="PTHR30055:SF146">
    <property type="entry name" value="HTH-TYPE TRANSCRIPTIONAL DUAL REGULATOR CECR"/>
    <property type="match status" value="1"/>
</dbReference>
<organism evidence="4 5">
    <name type="scientific">Phenylobacterium conjunctum</name>
    <dbReference type="NCBI Taxonomy" id="1298959"/>
    <lineage>
        <taxon>Bacteria</taxon>
        <taxon>Pseudomonadati</taxon>
        <taxon>Pseudomonadota</taxon>
        <taxon>Alphaproteobacteria</taxon>
        <taxon>Caulobacterales</taxon>
        <taxon>Caulobacteraceae</taxon>
        <taxon>Phenylobacterium</taxon>
    </lineage>
</organism>
<name>A0ABW3SWS1_9CAUL</name>
<dbReference type="InterPro" id="IPR009057">
    <property type="entry name" value="Homeodomain-like_sf"/>
</dbReference>
<protein>
    <submittedName>
        <fullName evidence="4">TetR/AcrR family transcriptional regulator</fullName>
    </submittedName>
</protein>
<dbReference type="InterPro" id="IPR039536">
    <property type="entry name" value="TetR_C_Proteobacteria"/>
</dbReference>
<dbReference type="InterPro" id="IPR036271">
    <property type="entry name" value="Tet_transcr_reg_TetR-rel_C_sf"/>
</dbReference>
<dbReference type="PRINTS" id="PR00455">
    <property type="entry name" value="HTHTETR"/>
</dbReference>